<gene>
    <name evidence="1" type="ORF">BJP51_19040</name>
</gene>
<proteinExistence type="predicted"/>
<evidence type="ECO:0000313" key="2">
    <source>
        <dbReference type="Proteomes" id="UP000187465"/>
    </source>
</evidence>
<protein>
    <submittedName>
        <fullName evidence="1">Uncharacterized protein</fullName>
    </submittedName>
</protein>
<dbReference type="EMBL" id="MKQP01000022">
    <property type="protein sequence ID" value="OMD31341.1"/>
    <property type="molecule type" value="Genomic_DNA"/>
</dbReference>
<dbReference type="Proteomes" id="UP000187465">
    <property type="component" value="Unassembled WGS sequence"/>
</dbReference>
<accession>A0A1R0X950</accession>
<dbReference type="RefSeq" id="WP_076179150.1">
    <property type="nucleotide sequence ID" value="NZ_MKQP01000022.1"/>
</dbReference>
<dbReference type="AlphaFoldDB" id="A0A1R0X950"/>
<comment type="caution">
    <text evidence="1">The sequence shown here is derived from an EMBL/GenBank/DDBJ whole genome shotgun (WGS) entry which is preliminary data.</text>
</comment>
<sequence>MIGIHPIHRRLAALTFKSDIQPLSEAEQIELFQCLKVNAQIVYQLDKYKALSFFAHEVGDMNWQMDLCEKIEAIENRMK</sequence>
<organism evidence="1 2">
    <name type="scientific">Paenibacillus odorifer</name>
    <dbReference type="NCBI Taxonomy" id="189426"/>
    <lineage>
        <taxon>Bacteria</taxon>
        <taxon>Bacillati</taxon>
        <taxon>Bacillota</taxon>
        <taxon>Bacilli</taxon>
        <taxon>Bacillales</taxon>
        <taxon>Paenibacillaceae</taxon>
        <taxon>Paenibacillus</taxon>
    </lineage>
</organism>
<dbReference type="Pfam" id="PF24704">
    <property type="entry name" value="DUF7667"/>
    <property type="match status" value="1"/>
</dbReference>
<evidence type="ECO:0000313" key="1">
    <source>
        <dbReference type="EMBL" id="OMD31341.1"/>
    </source>
</evidence>
<reference evidence="1 2" key="1">
    <citation type="submission" date="2016-10" db="EMBL/GenBank/DDBJ databases">
        <title>Paenibacillus species isolates.</title>
        <authorList>
            <person name="Beno S.M."/>
        </authorList>
    </citation>
    <scope>NUCLEOTIDE SEQUENCE [LARGE SCALE GENOMIC DNA]</scope>
    <source>
        <strain evidence="1 2">FSL H7-0604</strain>
    </source>
</reference>
<dbReference type="InterPro" id="IPR056084">
    <property type="entry name" value="DUF7667"/>
</dbReference>
<name>A0A1R0X950_9BACL</name>